<dbReference type="InterPro" id="IPR003356">
    <property type="entry name" value="DNA_methylase_A-5"/>
</dbReference>
<dbReference type="GO" id="GO:0008170">
    <property type="term" value="F:N-methyltransferase activity"/>
    <property type="evidence" value="ECO:0007669"/>
    <property type="project" value="InterPro"/>
</dbReference>
<organism evidence="7 8">
    <name type="scientific">Naumannella halotolerans</name>
    <dbReference type="NCBI Taxonomy" id="993414"/>
    <lineage>
        <taxon>Bacteria</taxon>
        <taxon>Bacillati</taxon>
        <taxon>Actinomycetota</taxon>
        <taxon>Actinomycetes</taxon>
        <taxon>Propionibacteriales</taxon>
        <taxon>Propionibacteriaceae</taxon>
        <taxon>Naumannella</taxon>
    </lineage>
</organism>
<dbReference type="Pfam" id="PF18135">
    <property type="entry name" value="Type_ISP_C"/>
    <property type="match status" value="1"/>
</dbReference>
<evidence type="ECO:0000313" key="7">
    <source>
        <dbReference type="EMBL" id="TDT31354.1"/>
    </source>
</evidence>
<dbReference type="InterPro" id="IPR041635">
    <property type="entry name" value="Type_ISP_LLaBIII_C"/>
</dbReference>
<evidence type="ECO:0000313" key="8">
    <source>
        <dbReference type="Proteomes" id="UP000295371"/>
    </source>
</evidence>
<gene>
    <name evidence="7" type="ORF">CLV29_2773</name>
</gene>
<proteinExistence type="predicted"/>
<dbReference type="EMBL" id="SOAW01000002">
    <property type="protein sequence ID" value="TDT31354.1"/>
    <property type="molecule type" value="Genomic_DNA"/>
</dbReference>
<evidence type="ECO:0000256" key="1">
    <source>
        <dbReference type="ARBA" id="ARBA00011900"/>
    </source>
</evidence>
<protein>
    <recommendedName>
        <fullName evidence="1">site-specific DNA-methyltransferase (adenine-specific)</fullName>
        <ecNumber evidence="1">2.1.1.72</ecNumber>
    </recommendedName>
</protein>
<evidence type="ECO:0000259" key="5">
    <source>
        <dbReference type="Pfam" id="PF02384"/>
    </source>
</evidence>
<dbReference type="EC" id="2.1.1.72" evidence="1"/>
<evidence type="ECO:0000256" key="4">
    <source>
        <dbReference type="ARBA" id="ARBA00047942"/>
    </source>
</evidence>
<dbReference type="Gene3D" id="3.40.50.150">
    <property type="entry name" value="Vaccinia Virus protein VP39"/>
    <property type="match status" value="1"/>
</dbReference>
<sequence length="1120" mass="122445">MAPPTNLQTATAEYGKAAKAKLLSPAVSGQAEDQLRGPIENYLRALTGLGGQDTDALVLVGESALSELQVRPDFAVTLSGVLVGFVELKAPGKGADPRRFTDKHDKNQWAKLSALPNLMYTDGNEFSVWRFGELQGTVQKLDGDVNISGSKLEAPTGLPGLVADFLTWSPQPPARPSQLAHTAARLCRLLRDEVTEQLTAKNSDLLGLAYDWRQLLFPDASDEEFADSYAQAVTFGLLMARVRNIDLTDGVAAAATKLAAEKYTLVGTALRILTEGQLAHDALQTSVATLTRTLSVVDWPKLSKGNPEAWLYFYEEFLAEYDPELRKKTGSYYTPVEVVSEMTRLVDEALVSRLNISGGLADPGVKVLDPALGTGTYLLEVLRRIAEHVSDEQGPGAVPGALADTVSRIIGFELQMGPYAVAQLRLLAELNELHAPDSALSGLRTYVTNTLDDPLVEVTKLGNWYEPIAQSRRDANEVKAKEPVMVVLGNPPYKERSKGQGGFVEQGGVSRPAPLRRFIPDPQVGVGAHVKHLYNPYVYFWRWATDKVFDQPLEDGGIDDGRGIVCFITVAGFLGGPGFSQMRAYLRERADAVYIIDCSPEGHQPPHSTRIFQGVQQPICITLAVRDGSTGDGPATVYYRSLQSGPRKEKFVELKSISLDAADADSGWELAGTSPYDPFWPAAAAEWSSYPSLEDLFLYDGSGTMLGRTWPVAPDRQTLTDRWNAFTGAPQGRKPELLQEHADRTVNTELSDGLPGYPAPANSIGSETGPVPQPVRYGYRSLDRQWIIPDKRLINRPNPTLWRVYGDSQVYLTAFTRNSPGNVAASFSAHIPDLDHYQGSFGGRVWPMWRDAAGTIANTTPNLLTALSDRLSQSVQGPDVMAYVAGIVSHPAYATKFSDDLESPGIRVPVVADADLFNEAVELGRRVIWLHSYGTRFVSAEAGRPPGSPRLPADRAPKVLAEYPIPADAEGMPDEITFDPDHHRLYIGAGQIGPVVPEVWNYSVGNREIIQQWFSYRRRDRHRPAMGARRNSPLSDLQVDHWLPEYTTDLIDLLHVLTLLTEVHTEQAELLDAIIARSNFVTVTDLTVAGVLPVSADIRKKAGKPTTGAEVPSDPDTLFG</sequence>
<accession>A0A4R7J2N6</accession>
<dbReference type="PRINTS" id="PR00507">
    <property type="entry name" value="N12N6MTFRASE"/>
</dbReference>
<dbReference type="AlphaFoldDB" id="A0A4R7J2N6"/>
<dbReference type="InterPro" id="IPR050953">
    <property type="entry name" value="N4_N6_ade-DNA_methylase"/>
</dbReference>
<dbReference type="GO" id="GO:0032259">
    <property type="term" value="P:methylation"/>
    <property type="evidence" value="ECO:0007669"/>
    <property type="project" value="UniProtKB-KW"/>
</dbReference>
<keyword evidence="2 7" id="KW-0489">Methyltransferase</keyword>
<keyword evidence="8" id="KW-1185">Reference proteome</keyword>
<name>A0A4R7J2N6_9ACTN</name>
<dbReference type="PANTHER" id="PTHR33841">
    <property type="entry name" value="DNA METHYLTRANSFERASE YEEA-RELATED"/>
    <property type="match status" value="1"/>
</dbReference>
<dbReference type="SUPFAM" id="SSF53335">
    <property type="entry name" value="S-adenosyl-L-methionine-dependent methyltransferases"/>
    <property type="match status" value="1"/>
</dbReference>
<dbReference type="InterPro" id="IPR029063">
    <property type="entry name" value="SAM-dependent_MTases_sf"/>
</dbReference>
<dbReference type="Pfam" id="PF02384">
    <property type="entry name" value="N6_Mtase"/>
    <property type="match status" value="1"/>
</dbReference>
<dbReference type="GO" id="GO:0009007">
    <property type="term" value="F:site-specific DNA-methyltransferase (adenine-specific) activity"/>
    <property type="evidence" value="ECO:0007669"/>
    <property type="project" value="UniProtKB-EC"/>
</dbReference>
<dbReference type="RefSeq" id="WP_208292961.1">
    <property type="nucleotide sequence ID" value="NZ_SOAW01000002.1"/>
</dbReference>
<feature type="domain" description="Type ISP restriction-modification enzyme LLaBIII C-terminal specificity" evidence="6">
    <location>
        <begin position="695"/>
        <end position="1052"/>
    </location>
</feature>
<evidence type="ECO:0000256" key="3">
    <source>
        <dbReference type="ARBA" id="ARBA00022679"/>
    </source>
</evidence>
<dbReference type="Proteomes" id="UP000295371">
    <property type="component" value="Unassembled WGS sequence"/>
</dbReference>
<keyword evidence="3" id="KW-0808">Transferase</keyword>
<reference evidence="7 8" key="1">
    <citation type="submission" date="2019-03" db="EMBL/GenBank/DDBJ databases">
        <title>Genomic Encyclopedia of Archaeal and Bacterial Type Strains, Phase II (KMG-II): from individual species to whole genera.</title>
        <authorList>
            <person name="Goeker M."/>
        </authorList>
    </citation>
    <scope>NUCLEOTIDE SEQUENCE [LARGE SCALE GENOMIC DNA]</scope>
    <source>
        <strain evidence="7 8">DSM 24323</strain>
    </source>
</reference>
<feature type="domain" description="DNA methylase adenine-specific" evidence="5">
    <location>
        <begin position="313"/>
        <end position="496"/>
    </location>
</feature>
<dbReference type="GO" id="GO:0003677">
    <property type="term" value="F:DNA binding"/>
    <property type="evidence" value="ECO:0007669"/>
    <property type="project" value="InterPro"/>
</dbReference>
<comment type="caution">
    <text evidence="7">The sequence shown here is derived from an EMBL/GenBank/DDBJ whole genome shotgun (WGS) entry which is preliminary data.</text>
</comment>
<evidence type="ECO:0000259" key="6">
    <source>
        <dbReference type="Pfam" id="PF18135"/>
    </source>
</evidence>
<dbReference type="PANTHER" id="PTHR33841:SF1">
    <property type="entry name" value="DNA METHYLTRANSFERASE A"/>
    <property type="match status" value="1"/>
</dbReference>
<comment type="catalytic activity">
    <reaction evidence="4">
        <text>a 2'-deoxyadenosine in DNA + S-adenosyl-L-methionine = an N(6)-methyl-2'-deoxyadenosine in DNA + S-adenosyl-L-homocysteine + H(+)</text>
        <dbReference type="Rhea" id="RHEA:15197"/>
        <dbReference type="Rhea" id="RHEA-COMP:12418"/>
        <dbReference type="Rhea" id="RHEA-COMP:12419"/>
        <dbReference type="ChEBI" id="CHEBI:15378"/>
        <dbReference type="ChEBI" id="CHEBI:57856"/>
        <dbReference type="ChEBI" id="CHEBI:59789"/>
        <dbReference type="ChEBI" id="CHEBI:90615"/>
        <dbReference type="ChEBI" id="CHEBI:90616"/>
        <dbReference type="EC" id="2.1.1.72"/>
    </reaction>
</comment>
<evidence type="ECO:0000256" key="2">
    <source>
        <dbReference type="ARBA" id="ARBA00022603"/>
    </source>
</evidence>